<protein>
    <submittedName>
        <fullName evidence="1">Uncharacterized protein</fullName>
    </submittedName>
</protein>
<organism evidence="1">
    <name type="scientific">Rhizophora mucronata</name>
    <name type="common">Asiatic mangrove</name>
    <dbReference type="NCBI Taxonomy" id="61149"/>
    <lineage>
        <taxon>Eukaryota</taxon>
        <taxon>Viridiplantae</taxon>
        <taxon>Streptophyta</taxon>
        <taxon>Embryophyta</taxon>
        <taxon>Tracheophyta</taxon>
        <taxon>Spermatophyta</taxon>
        <taxon>Magnoliopsida</taxon>
        <taxon>eudicotyledons</taxon>
        <taxon>Gunneridae</taxon>
        <taxon>Pentapetalae</taxon>
        <taxon>rosids</taxon>
        <taxon>fabids</taxon>
        <taxon>Malpighiales</taxon>
        <taxon>Rhizophoraceae</taxon>
        <taxon>Rhizophora</taxon>
    </lineage>
</organism>
<sequence length="30" mass="3422">MIDSDLHSNESATTALTYFRLILILLSVRK</sequence>
<dbReference type="AlphaFoldDB" id="A0A2P2P7H5"/>
<reference evidence="1" key="1">
    <citation type="submission" date="2018-02" db="EMBL/GenBank/DDBJ databases">
        <title>Rhizophora mucronata_Transcriptome.</title>
        <authorList>
            <person name="Meera S.P."/>
            <person name="Sreeshan A."/>
            <person name="Augustine A."/>
        </authorList>
    </citation>
    <scope>NUCLEOTIDE SEQUENCE</scope>
    <source>
        <tissue evidence="1">Leaf</tissue>
    </source>
</reference>
<evidence type="ECO:0000313" key="1">
    <source>
        <dbReference type="EMBL" id="MBX50710.1"/>
    </source>
</evidence>
<accession>A0A2P2P7H5</accession>
<dbReference type="EMBL" id="GGEC01070226">
    <property type="protein sequence ID" value="MBX50710.1"/>
    <property type="molecule type" value="Transcribed_RNA"/>
</dbReference>
<proteinExistence type="predicted"/>
<name>A0A2P2P7H5_RHIMU</name>